<dbReference type="Pfam" id="PF21158">
    <property type="entry name" value="flgK_1st_1"/>
    <property type="match status" value="1"/>
</dbReference>
<sequence length="629" mass="65343">MSGILGTSTSALLAFQRALATVSHNVANVGTEGYSRQRVELSNRIGAPSGAGFAGAGVQVDTVRRLVDDFNAGRLLFSGAELGRLTELSRLSNRIDASFTDAGTSLTQSWSGFFDATQAISTNPSSISARESYLASAETLATRFRYLDTQLDSLELEVNGRLEAAAFETNRLSREIARLNQEIIRQRASAGGQPPNDLLDQRDLLAQKLTRQIGITTTVQEDGSLNVFTLGGQALVIGSRSLDISTQPDPLQPQRLNIVLQGQGAPIRLPEESLGGEISGLVDFRRDVLDPTSRSVGLLATSLAFLVNQQNAQGVDLYGNPGGPIFGQPSIPALAGLGNTGSGSLTASIADIGALTGADIELNFDGVSFSARDALTGAPLPMTGTGAPGDPLLVNGLSLVLSGAPNAGDSFLVQPTAGAAGRLTRVMNDPRGIAAAGPVRVSAAVANVGDSVPALTVTDRNDPGLNTPVDIVFIDANNYTINAGPPIAWAPGDVIAVNGWELRLAPPPSPGDNFSVRPTGANSSDNANALRLAQLDDAFALNGGIGSLNETLRGMVSSIGGAARGAEFSLQGQQAIQSQLQQVRESESGVNLDEEAANLLRFQQAYQAAAQLINAADTLFQSLLGAVQR</sequence>
<evidence type="ECO:0000259" key="10">
    <source>
        <dbReference type="Pfam" id="PF21158"/>
    </source>
</evidence>
<organism evidence="12 13">
    <name type="scientific">Pseudomarimonas salicorniae</name>
    <dbReference type="NCBI Taxonomy" id="2933270"/>
    <lineage>
        <taxon>Bacteria</taxon>
        <taxon>Pseudomonadati</taxon>
        <taxon>Pseudomonadota</taxon>
        <taxon>Gammaproteobacteria</taxon>
        <taxon>Lysobacterales</taxon>
        <taxon>Lysobacteraceae</taxon>
        <taxon>Pseudomarimonas</taxon>
    </lineage>
</organism>
<dbReference type="Proteomes" id="UP001431449">
    <property type="component" value="Unassembled WGS sequence"/>
</dbReference>
<evidence type="ECO:0000259" key="9">
    <source>
        <dbReference type="Pfam" id="PF06429"/>
    </source>
</evidence>
<feature type="domain" description="Flagellar basal body rod protein N-terminal" evidence="8">
    <location>
        <begin position="7"/>
        <end position="34"/>
    </location>
</feature>
<dbReference type="Pfam" id="PF06429">
    <property type="entry name" value="Flg_bbr_C"/>
    <property type="match status" value="1"/>
</dbReference>
<evidence type="ECO:0000256" key="5">
    <source>
        <dbReference type="ARBA" id="ARBA00022525"/>
    </source>
</evidence>
<feature type="domain" description="Flagellar hook-associated protein FlgK helical" evidence="11">
    <location>
        <begin position="93"/>
        <end position="326"/>
    </location>
</feature>
<evidence type="ECO:0000259" key="8">
    <source>
        <dbReference type="Pfam" id="PF00460"/>
    </source>
</evidence>
<evidence type="ECO:0000256" key="3">
    <source>
        <dbReference type="ARBA" id="ARBA00009677"/>
    </source>
</evidence>
<evidence type="ECO:0000313" key="13">
    <source>
        <dbReference type="Proteomes" id="UP001431449"/>
    </source>
</evidence>
<feature type="domain" description="Flagellar basal-body/hook protein C-terminal" evidence="9">
    <location>
        <begin position="586"/>
        <end position="624"/>
    </location>
</feature>
<dbReference type="PANTHER" id="PTHR30033:SF1">
    <property type="entry name" value="FLAGELLAR HOOK-ASSOCIATED PROTEIN 1"/>
    <property type="match status" value="1"/>
</dbReference>
<dbReference type="Pfam" id="PF00460">
    <property type="entry name" value="Flg_bb_rod"/>
    <property type="match status" value="1"/>
</dbReference>
<keyword evidence="12" id="KW-0966">Cell projection</keyword>
<evidence type="ECO:0000313" key="12">
    <source>
        <dbReference type="EMBL" id="MCK7595162.1"/>
    </source>
</evidence>
<evidence type="ECO:0000256" key="7">
    <source>
        <dbReference type="SAM" id="Coils"/>
    </source>
</evidence>
<dbReference type="InterPro" id="IPR010930">
    <property type="entry name" value="Flg_bb/hook_C_dom"/>
</dbReference>
<keyword evidence="7" id="KW-0175">Coiled coil</keyword>
<dbReference type="PRINTS" id="PR01005">
    <property type="entry name" value="FLGHOOKAP1"/>
</dbReference>
<protein>
    <recommendedName>
        <fullName evidence="4">Flagellar hook-associated protein 1</fullName>
    </recommendedName>
</protein>
<dbReference type="PANTHER" id="PTHR30033">
    <property type="entry name" value="FLAGELLAR HOOK-ASSOCIATED PROTEIN 1"/>
    <property type="match status" value="1"/>
</dbReference>
<evidence type="ECO:0000256" key="6">
    <source>
        <dbReference type="ARBA" id="ARBA00023143"/>
    </source>
</evidence>
<name>A0ABT0GKU6_9GAMM</name>
<dbReference type="InterPro" id="IPR049119">
    <property type="entry name" value="FlgK_D2-like"/>
</dbReference>
<dbReference type="InterPro" id="IPR002371">
    <property type="entry name" value="FlgK"/>
</dbReference>
<reference evidence="12" key="1">
    <citation type="submission" date="2022-04" db="EMBL/GenBank/DDBJ databases">
        <title>Lysobacter sp. CAU 1642 isolated from sea sand.</title>
        <authorList>
            <person name="Kim W."/>
        </authorList>
    </citation>
    <scope>NUCLEOTIDE SEQUENCE</scope>
    <source>
        <strain evidence="12">CAU 1642</strain>
    </source>
</reference>
<comment type="subcellular location">
    <subcellularLocation>
        <location evidence="1">Bacterial flagellum</location>
    </subcellularLocation>
    <subcellularLocation>
        <location evidence="2">Secreted</location>
    </subcellularLocation>
</comment>
<evidence type="ECO:0000256" key="2">
    <source>
        <dbReference type="ARBA" id="ARBA00004613"/>
    </source>
</evidence>
<keyword evidence="12" id="KW-0282">Flagellum</keyword>
<dbReference type="EMBL" id="JALNMH010000014">
    <property type="protein sequence ID" value="MCK7595162.1"/>
    <property type="molecule type" value="Genomic_DNA"/>
</dbReference>
<proteinExistence type="inferred from homology"/>
<gene>
    <name evidence="12" type="primary">flgK</name>
    <name evidence="12" type="ORF">M0G41_15985</name>
</gene>
<dbReference type="RefSeq" id="WP_248210929.1">
    <property type="nucleotide sequence ID" value="NZ_JALNMH010000014.1"/>
</dbReference>
<keyword evidence="12" id="KW-0969">Cilium</keyword>
<accession>A0ABT0GKU6</accession>
<comment type="similarity">
    <text evidence="3">Belongs to the flagella basal body rod proteins family.</text>
</comment>
<dbReference type="InterPro" id="IPR053927">
    <property type="entry name" value="FlgK_helical"/>
</dbReference>
<keyword evidence="6" id="KW-0975">Bacterial flagellum</keyword>
<evidence type="ECO:0000259" key="11">
    <source>
        <dbReference type="Pfam" id="PF22638"/>
    </source>
</evidence>
<dbReference type="NCBIfam" id="TIGR02492">
    <property type="entry name" value="flgK_ends"/>
    <property type="match status" value="1"/>
</dbReference>
<feature type="domain" description="Flagellar hook-associated protein 1 D2-like" evidence="10">
    <location>
        <begin position="338"/>
        <end position="415"/>
    </location>
</feature>
<dbReference type="InterPro" id="IPR001444">
    <property type="entry name" value="Flag_bb_rod_N"/>
</dbReference>
<evidence type="ECO:0000256" key="1">
    <source>
        <dbReference type="ARBA" id="ARBA00004365"/>
    </source>
</evidence>
<keyword evidence="5" id="KW-0964">Secreted</keyword>
<comment type="caution">
    <text evidence="12">The sequence shown here is derived from an EMBL/GenBank/DDBJ whole genome shotgun (WGS) entry which is preliminary data.</text>
</comment>
<keyword evidence="13" id="KW-1185">Reference proteome</keyword>
<evidence type="ECO:0000256" key="4">
    <source>
        <dbReference type="ARBA" id="ARBA00016244"/>
    </source>
</evidence>
<dbReference type="SUPFAM" id="SSF64518">
    <property type="entry name" value="Phase 1 flagellin"/>
    <property type="match status" value="2"/>
</dbReference>
<dbReference type="Pfam" id="PF22638">
    <property type="entry name" value="FlgK_D1"/>
    <property type="match status" value="1"/>
</dbReference>
<feature type="coiled-coil region" evidence="7">
    <location>
        <begin position="162"/>
        <end position="189"/>
    </location>
</feature>